<evidence type="ECO:0000313" key="9">
    <source>
        <dbReference type="EMBL" id="GBF58884.1"/>
    </source>
</evidence>
<evidence type="ECO:0000313" key="10">
    <source>
        <dbReference type="Proteomes" id="UP000245086"/>
    </source>
</evidence>
<reference evidence="9 10" key="1">
    <citation type="journal article" date="2018" name="Genome Announc.">
        <title>Draft Genome Sequence of "Candidatus Phycosocius bacilliformis," an Alphaproteobacterial Ectosymbiont of the Hydrocarbon-Producing Green Alga Botryococcus braunii.</title>
        <authorList>
            <person name="Tanabe Y."/>
            <person name="Yamaguchi H."/>
            <person name="Watanabe M.M."/>
        </authorList>
    </citation>
    <scope>NUCLEOTIDE SEQUENCE [LARGE SCALE GENOMIC DNA]</scope>
    <source>
        <strain evidence="9 10">BOTRYCO-2</strain>
    </source>
</reference>
<dbReference type="SUPFAM" id="SSF161098">
    <property type="entry name" value="MetI-like"/>
    <property type="match status" value="1"/>
</dbReference>
<dbReference type="InterPro" id="IPR035906">
    <property type="entry name" value="MetI-like_sf"/>
</dbReference>
<comment type="caution">
    <text evidence="9">The sequence shown here is derived from an EMBL/GenBank/DDBJ whole genome shotgun (WGS) entry which is preliminary data.</text>
</comment>
<keyword evidence="5 7" id="KW-1133">Transmembrane helix</keyword>
<dbReference type="PROSITE" id="PS50928">
    <property type="entry name" value="ABC_TM1"/>
    <property type="match status" value="1"/>
</dbReference>
<feature type="transmembrane region" description="Helical" evidence="7">
    <location>
        <begin position="9"/>
        <end position="30"/>
    </location>
</feature>
<dbReference type="AlphaFoldDB" id="A0A2P2ECX5"/>
<keyword evidence="2 7" id="KW-0813">Transport</keyword>
<dbReference type="GO" id="GO:0055085">
    <property type="term" value="P:transmembrane transport"/>
    <property type="evidence" value="ECO:0007669"/>
    <property type="project" value="InterPro"/>
</dbReference>
<evidence type="ECO:0000256" key="2">
    <source>
        <dbReference type="ARBA" id="ARBA00022448"/>
    </source>
</evidence>
<dbReference type="InterPro" id="IPR045621">
    <property type="entry name" value="BPD_transp_1_N"/>
</dbReference>
<feature type="transmembrane region" description="Helical" evidence="7">
    <location>
        <begin position="276"/>
        <end position="302"/>
    </location>
</feature>
<keyword evidence="10" id="KW-1185">Reference proteome</keyword>
<keyword evidence="3" id="KW-1003">Cell membrane</keyword>
<keyword evidence="4 7" id="KW-0812">Transmembrane</keyword>
<dbReference type="PANTHER" id="PTHR43163">
    <property type="entry name" value="DIPEPTIDE TRANSPORT SYSTEM PERMEASE PROTEIN DPPB-RELATED"/>
    <property type="match status" value="1"/>
</dbReference>
<dbReference type="GO" id="GO:0005886">
    <property type="term" value="C:plasma membrane"/>
    <property type="evidence" value="ECO:0007669"/>
    <property type="project" value="UniProtKB-SubCell"/>
</dbReference>
<feature type="transmembrane region" description="Helical" evidence="7">
    <location>
        <begin position="98"/>
        <end position="121"/>
    </location>
</feature>
<protein>
    <submittedName>
        <fullName evidence="9">Oligopeptide transport system permease protein OppB</fullName>
    </submittedName>
</protein>
<evidence type="ECO:0000256" key="5">
    <source>
        <dbReference type="ARBA" id="ARBA00022989"/>
    </source>
</evidence>
<evidence type="ECO:0000256" key="3">
    <source>
        <dbReference type="ARBA" id="ARBA00022475"/>
    </source>
</evidence>
<dbReference type="InterPro" id="IPR000515">
    <property type="entry name" value="MetI-like"/>
</dbReference>
<feature type="transmembrane region" description="Helical" evidence="7">
    <location>
        <begin position="176"/>
        <end position="195"/>
    </location>
</feature>
<evidence type="ECO:0000256" key="1">
    <source>
        <dbReference type="ARBA" id="ARBA00004651"/>
    </source>
</evidence>
<dbReference type="Pfam" id="PF00528">
    <property type="entry name" value="BPD_transp_1"/>
    <property type="match status" value="1"/>
</dbReference>
<dbReference type="EMBL" id="BFBR01000008">
    <property type="protein sequence ID" value="GBF58884.1"/>
    <property type="molecule type" value="Genomic_DNA"/>
</dbReference>
<evidence type="ECO:0000256" key="4">
    <source>
        <dbReference type="ARBA" id="ARBA00022692"/>
    </source>
</evidence>
<dbReference type="CDD" id="cd06261">
    <property type="entry name" value="TM_PBP2"/>
    <property type="match status" value="1"/>
</dbReference>
<evidence type="ECO:0000256" key="6">
    <source>
        <dbReference type="ARBA" id="ARBA00023136"/>
    </source>
</evidence>
<comment type="similarity">
    <text evidence="7">Belongs to the binding-protein-dependent transport system permease family.</text>
</comment>
<feature type="domain" description="ABC transmembrane type-1" evidence="8">
    <location>
        <begin position="94"/>
        <end position="295"/>
    </location>
</feature>
<sequence>MLAYSMRRIMVAIPTMFVIIAVAFFMMRLAPGSPFDTERAVSPEIRAQLLAYYGFDKPLYVQFLDYLKGLASFDLGPSLIYKDQTVSEIIGSGFPVSMTIGLCALLLAICVGVPMGLFAALKQNSAPDYSIMAIAMAGICIPSLVVGPILSLVFGVYLGWLPTAGLDLGRMTFETLVLPVVTLSLAQIAIISRLVRSSAVEVLRSNFIRTARAKGLPESQVLSKHALRAALLPLVSYLGPACAGLITGSVVVETVFQLPGIGKNFVNSALQRDYPVVMAVVILYACLIILLNLLADLAYGLLDPKVKYE</sequence>
<evidence type="ECO:0000256" key="7">
    <source>
        <dbReference type="RuleBase" id="RU363032"/>
    </source>
</evidence>
<feature type="transmembrane region" description="Helical" evidence="7">
    <location>
        <begin position="133"/>
        <end position="156"/>
    </location>
</feature>
<dbReference type="RefSeq" id="WP_238165011.1">
    <property type="nucleotide sequence ID" value="NZ_BFBR01000008.1"/>
</dbReference>
<feature type="transmembrane region" description="Helical" evidence="7">
    <location>
        <begin position="234"/>
        <end position="256"/>
    </location>
</feature>
<accession>A0A2P2ECX5</accession>
<name>A0A2P2ECX5_9PROT</name>
<dbReference type="Pfam" id="PF19300">
    <property type="entry name" value="BPD_transp_1_N"/>
    <property type="match status" value="1"/>
</dbReference>
<dbReference type="Gene3D" id="1.10.3720.10">
    <property type="entry name" value="MetI-like"/>
    <property type="match status" value="1"/>
</dbReference>
<proteinExistence type="inferred from homology"/>
<dbReference type="PANTHER" id="PTHR43163:SF6">
    <property type="entry name" value="DIPEPTIDE TRANSPORT SYSTEM PERMEASE PROTEIN DPPB-RELATED"/>
    <property type="match status" value="1"/>
</dbReference>
<comment type="subcellular location">
    <subcellularLocation>
        <location evidence="1 7">Cell membrane</location>
        <topology evidence="1 7">Multi-pass membrane protein</topology>
    </subcellularLocation>
</comment>
<dbReference type="Proteomes" id="UP000245086">
    <property type="component" value="Unassembled WGS sequence"/>
</dbReference>
<gene>
    <name evidence="9" type="primary">oppB</name>
    <name evidence="9" type="ORF">PbB2_02573</name>
</gene>
<evidence type="ECO:0000259" key="8">
    <source>
        <dbReference type="PROSITE" id="PS50928"/>
    </source>
</evidence>
<organism evidence="9 10">
    <name type="scientific">Candidatus Phycosocius bacilliformis</name>
    <dbReference type="NCBI Taxonomy" id="1445552"/>
    <lineage>
        <taxon>Bacteria</taxon>
        <taxon>Pseudomonadati</taxon>
        <taxon>Pseudomonadota</taxon>
        <taxon>Alphaproteobacteria</taxon>
        <taxon>Caulobacterales</taxon>
        <taxon>Caulobacterales incertae sedis</taxon>
        <taxon>Candidatus Phycosocius</taxon>
    </lineage>
</organism>
<keyword evidence="6 7" id="KW-0472">Membrane</keyword>